<dbReference type="Gene3D" id="2.60.120.10">
    <property type="entry name" value="Jelly Rolls"/>
    <property type="match status" value="1"/>
</dbReference>
<proteinExistence type="predicted"/>
<dbReference type="InterPro" id="IPR014710">
    <property type="entry name" value="RmlC-like_jellyroll"/>
</dbReference>
<evidence type="ECO:0008006" key="3">
    <source>
        <dbReference type="Google" id="ProtNLM"/>
    </source>
</evidence>
<dbReference type="SUPFAM" id="SSF51182">
    <property type="entry name" value="RmlC-like cupins"/>
    <property type="match status" value="1"/>
</dbReference>
<accession>A0ABR7KWP4</accession>
<name>A0ABR7KWP4_9SPHI</name>
<dbReference type="RefSeq" id="WP_187072544.1">
    <property type="nucleotide sequence ID" value="NZ_JACRYL010000016.1"/>
</dbReference>
<reference evidence="1 2" key="1">
    <citation type="submission" date="2020-08" db="EMBL/GenBank/DDBJ databases">
        <authorList>
            <person name="Sun Q."/>
            <person name="Inoue M."/>
        </authorList>
    </citation>
    <scope>NUCLEOTIDE SEQUENCE [LARGE SCALE GENOMIC DNA]</scope>
    <source>
        <strain evidence="1 2">CCM 8938</strain>
    </source>
</reference>
<dbReference type="Proteomes" id="UP000652755">
    <property type="component" value="Unassembled WGS sequence"/>
</dbReference>
<sequence length="133" mass="15434">MVEKVEHNNALLAIIIRSNYQKEGISFFTPDDFSQQLGYMNRKKGYIIDPHVHRLVERKVTLTQEVLYVKTGKVLVNFYDNDKNYLEARIIETGDVILLADGGHGFEMLEDSEMIEIKQGPYVGEEDKVRFKH</sequence>
<gene>
    <name evidence="1" type="ORF">H7U22_16970</name>
</gene>
<keyword evidence="2" id="KW-1185">Reference proteome</keyword>
<dbReference type="EMBL" id="JACRYL010000016">
    <property type="protein sequence ID" value="MBC6112118.1"/>
    <property type="molecule type" value="Genomic_DNA"/>
</dbReference>
<protein>
    <recommendedName>
        <fullName evidence="3">Mannose-6-phosphate isomerase, cupin superfamily</fullName>
    </recommendedName>
</protein>
<comment type="caution">
    <text evidence="1">The sequence shown here is derived from an EMBL/GenBank/DDBJ whole genome shotgun (WGS) entry which is preliminary data.</text>
</comment>
<evidence type="ECO:0000313" key="2">
    <source>
        <dbReference type="Proteomes" id="UP000652755"/>
    </source>
</evidence>
<organism evidence="1 2">
    <name type="scientific">Pedobacter fastidiosus</name>
    <dbReference type="NCBI Taxonomy" id="2765361"/>
    <lineage>
        <taxon>Bacteria</taxon>
        <taxon>Pseudomonadati</taxon>
        <taxon>Bacteroidota</taxon>
        <taxon>Sphingobacteriia</taxon>
        <taxon>Sphingobacteriales</taxon>
        <taxon>Sphingobacteriaceae</taxon>
        <taxon>Pedobacter</taxon>
    </lineage>
</organism>
<dbReference type="InterPro" id="IPR011051">
    <property type="entry name" value="RmlC_Cupin_sf"/>
</dbReference>
<evidence type="ECO:0000313" key="1">
    <source>
        <dbReference type="EMBL" id="MBC6112118.1"/>
    </source>
</evidence>